<gene>
    <name evidence="1" type="ORF">GMES_3364</name>
</gene>
<proteinExistence type="predicted"/>
<name>K6YNR3_9ALTE</name>
<dbReference type="EMBL" id="BAEP01000064">
    <property type="protein sequence ID" value="GAC25641.1"/>
    <property type="molecule type" value="Genomic_DNA"/>
</dbReference>
<protein>
    <submittedName>
        <fullName evidence="1">Uncharacterized protein</fullName>
    </submittedName>
</protein>
<accession>K6YNR3</accession>
<comment type="caution">
    <text evidence="1">The sequence shown here is derived from an EMBL/GenBank/DDBJ whole genome shotgun (WGS) entry which is preliminary data.</text>
</comment>
<organism evidence="1 2">
    <name type="scientific">Paraglaciecola mesophila KMM 241</name>
    <dbReference type="NCBI Taxonomy" id="1128912"/>
    <lineage>
        <taxon>Bacteria</taxon>
        <taxon>Pseudomonadati</taxon>
        <taxon>Pseudomonadota</taxon>
        <taxon>Gammaproteobacteria</taxon>
        <taxon>Alteromonadales</taxon>
        <taxon>Alteromonadaceae</taxon>
        <taxon>Paraglaciecola</taxon>
    </lineage>
</organism>
<dbReference type="Proteomes" id="UP000006263">
    <property type="component" value="Unassembled WGS sequence"/>
</dbReference>
<evidence type="ECO:0000313" key="2">
    <source>
        <dbReference type="Proteomes" id="UP000006263"/>
    </source>
</evidence>
<dbReference type="AlphaFoldDB" id="K6YNR3"/>
<reference evidence="1 2" key="1">
    <citation type="journal article" date="2017" name="Antonie Van Leeuwenhoek">
        <title>Rhizobium rhizosphaerae sp. nov., a novel species isolated from rice rhizosphere.</title>
        <authorList>
            <person name="Zhao J.J."/>
            <person name="Zhang J."/>
            <person name="Zhang R.J."/>
            <person name="Zhang C.W."/>
            <person name="Yin H.Q."/>
            <person name="Zhang X.X."/>
        </authorList>
    </citation>
    <scope>NUCLEOTIDE SEQUENCE [LARGE SCALE GENOMIC DNA]</scope>
    <source>
        <strain evidence="1 2">KMM 241</strain>
    </source>
</reference>
<evidence type="ECO:0000313" key="1">
    <source>
        <dbReference type="EMBL" id="GAC25641.1"/>
    </source>
</evidence>
<sequence>MGARKFAATNRMPATNTKEDATILLGITRPSPLINPTFILFGLSRSCQAFGE</sequence>